<dbReference type="PANTHER" id="PTHR24321">
    <property type="entry name" value="DEHYDROGENASES, SHORT CHAIN"/>
    <property type="match status" value="1"/>
</dbReference>
<accession>A0A9W4HRU3</accession>
<dbReference type="Proteomes" id="UP001153618">
    <property type="component" value="Unassembled WGS sequence"/>
</dbReference>
<dbReference type="OrthoDB" id="5840532at2759"/>
<dbReference type="CDD" id="cd05233">
    <property type="entry name" value="SDR_c"/>
    <property type="match status" value="1"/>
</dbReference>
<reference evidence="3" key="1">
    <citation type="submission" date="2021-07" db="EMBL/GenBank/DDBJ databases">
        <authorList>
            <person name="Branca A.L. A."/>
        </authorList>
    </citation>
    <scope>NUCLEOTIDE SEQUENCE</scope>
</reference>
<keyword evidence="2" id="KW-0560">Oxidoreductase</keyword>
<evidence type="ECO:0000256" key="1">
    <source>
        <dbReference type="ARBA" id="ARBA00006484"/>
    </source>
</evidence>
<gene>
    <name evidence="3" type="ORF">POLS_LOCUS4857</name>
</gene>
<proteinExistence type="inferred from homology"/>
<protein>
    <submittedName>
        <fullName evidence="3">Uncharacterized protein</fullName>
    </submittedName>
</protein>
<evidence type="ECO:0000256" key="2">
    <source>
        <dbReference type="ARBA" id="ARBA00023002"/>
    </source>
</evidence>
<dbReference type="Gene3D" id="3.40.50.720">
    <property type="entry name" value="NAD(P)-binding Rossmann-like Domain"/>
    <property type="match status" value="1"/>
</dbReference>
<dbReference type="Pfam" id="PF13561">
    <property type="entry name" value="adh_short_C2"/>
    <property type="match status" value="1"/>
</dbReference>
<name>A0A9W4HRU3_PENOL</name>
<dbReference type="PANTHER" id="PTHR24321:SF8">
    <property type="entry name" value="ESTRADIOL 17-BETA-DEHYDROGENASE 8-RELATED"/>
    <property type="match status" value="1"/>
</dbReference>
<evidence type="ECO:0000313" key="4">
    <source>
        <dbReference type="Proteomes" id="UP001153618"/>
    </source>
</evidence>
<dbReference type="EMBL" id="CAJVOS010000025">
    <property type="protein sequence ID" value="CAG8107654.1"/>
    <property type="molecule type" value="Genomic_DNA"/>
</dbReference>
<dbReference type="SUPFAM" id="SSF51735">
    <property type="entry name" value="NAD(P)-binding Rossmann-fold domains"/>
    <property type="match status" value="1"/>
</dbReference>
<sequence>MEPVVTVIIGAGGLGLACAAQTSSKHSIVLADNSAETLRKGVIALQEAGLNVISQEVDITDADSVRDLVAFATAAGQVMAVIHTAGLAPTTAAAKEIYNVNLLGTSIIINTFAPAMSRGSSMVCIASLAGHFVSLSPSLESHIAASSADRILHHNELKMDATSSEAYTISKRANLIQVQAATSKWGKQGIRFNTISPGVISTAAGNRELETAPGAKAMVDISAAQRAGLPEEVANVASFLVGSSSSFVTGSDILVDGGAFASRRWAGL</sequence>
<dbReference type="Pfam" id="PF00106">
    <property type="entry name" value="adh_short"/>
    <property type="match status" value="1"/>
</dbReference>
<keyword evidence="4" id="KW-1185">Reference proteome</keyword>
<dbReference type="InterPro" id="IPR036291">
    <property type="entry name" value="NAD(P)-bd_dom_sf"/>
</dbReference>
<dbReference type="GO" id="GO:0016491">
    <property type="term" value="F:oxidoreductase activity"/>
    <property type="evidence" value="ECO:0007669"/>
    <property type="project" value="UniProtKB-KW"/>
</dbReference>
<organism evidence="3 4">
    <name type="scientific">Penicillium olsonii</name>
    <dbReference type="NCBI Taxonomy" id="99116"/>
    <lineage>
        <taxon>Eukaryota</taxon>
        <taxon>Fungi</taxon>
        <taxon>Dikarya</taxon>
        <taxon>Ascomycota</taxon>
        <taxon>Pezizomycotina</taxon>
        <taxon>Eurotiomycetes</taxon>
        <taxon>Eurotiomycetidae</taxon>
        <taxon>Eurotiales</taxon>
        <taxon>Aspergillaceae</taxon>
        <taxon>Penicillium</taxon>
    </lineage>
</organism>
<evidence type="ECO:0000313" key="3">
    <source>
        <dbReference type="EMBL" id="CAG8107654.1"/>
    </source>
</evidence>
<comment type="caution">
    <text evidence="3">The sequence shown here is derived from an EMBL/GenBank/DDBJ whole genome shotgun (WGS) entry which is preliminary data.</text>
</comment>
<dbReference type="InterPro" id="IPR002347">
    <property type="entry name" value="SDR_fam"/>
</dbReference>
<dbReference type="AlphaFoldDB" id="A0A9W4HRU3"/>
<comment type="similarity">
    <text evidence="1">Belongs to the short-chain dehydrogenases/reductases (SDR) family.</text>
</comment>
<dbReference type="PRINTS" id="PR00081">
    <property type="entry name" value="GDHRDH"/>
</dbReference>